<evidence type="ECO:0000313" key="2">
    <source>
        <dbReference type="EMBL" id="KAF9019557.1"/>
    </source>
</evidence>
<proteinExistence type="predicted"/>
<evidence type="ECO:0000256" key="1">
    <source>
        <dbReference type="SAM" id="MobiDB-lite"/>
    </source>
</evidence>
<protein>
    <submittedName>
        <fullName evidence="2">Uncharacterized protein</fullName>
    </submittedName>
</protein>
<organism evidence="2 3">
    <name type="scientific">Rhodocollybia butyracea</name>
    <dbReference type="NCBI Taxonomy" id="206335"/>
    <lineage>
        <taxon>Eukaryota</taxon>
        <taxon>Fungi</taxon>
        <taxon>Dikarya</taxon>
        <taxon>Basidiomycota</taxon>
        <taxon>Agaricomycotina</taxon>
        <taxon>Agaricomycetes</taxon>
        <taxon>Agaricomycetidae</taxon>
        <taxon>Agaricales</taxon>
        <taxon>Marasmiineae</taxon>
        <taxon>Omphalotaceae</taxon>
        <taxon>Rhodocollybia</taxon>
    </lineage>
</organism>
<gene>
    <name evidence="2" type="ORF">BDP27DRAFT_1439866</name>
</gene>
<name>A0A9P5TUF8_9AGAR</name>
<feature type="region of interest" description="Disordered" evidence="1">
    <location>
        <begin position="602"/>
        <end position="621"/>
    </location>
</feature>
<dbReference type="Proteomes" id="UP000772434">
    <property type="component" value="Unassembled WGS sequence"/>
</dbReference>
<feature type="compositionally biased region" description="Polar residues" evidence="1">
    <location>
        <begin position="281"/>
        <end position="290"/>
    </location>
</feature>
<accession>A0A9P5TUF8</accession>
<feature type="compositionally biased region" description="Basic and acidic residues" evidence="1">
    <location>
        <begin position="170"/>
        <end position="188"/>
    </location>
</feature>
<dbReference type="EMBL" id="JADNRY010001209">
    <property type="protein sequence ID" value="KAF9019557.1"/>
    <property type="molecule type" value="Genomic_DNA"/>
</dbReference>
<comment type="caution">
    <text evidence="2">The sequence shown here is derived from an EMBL/GenBank/DDBJ whole genome shotgun (WGS) entry which is preliminary data.</text>
</comment>
<dbReference type="AlphaFoldDB" id="A0A9P5TUF8"/>
<keyword evidence="3" id="KW-1185">Reference proteome</keyword>
<sequence length="621" mass="68977">MEDYLYLPPDKYGDGAQINLNALNKNRLQDLCQRYNADDRGSKDSMKAALRAAIQTEPVLYERRTHLGPQSSSSISSATWAPLRRWQGEMGQGKVTAPSDPLVQATKESLEAWARSLFFAFDFSHLSLNLSLSPHNNFPAEGFNPQSTPPSHPSTVSLDSSWPPKASSNSHEHGEHFRRDSTSSDGYHHGGPGMCSLQSEASHINPSGCSEGWHYGDRGASYTEPPFTSHTLPFSDIPTTVTSHFLREEHRRDKFPEEGDSAIGIEMRGSTTPKAQRWPASRSSPSNGTRPTPIHTHTYLAPVPGPFASIEEDDSFTLSLKKGNVTFSRRDVPSFPAIHWHLNVTAYLSKVLTMWDDQDSTHWREAESSVVLKSGSIAYGIPAKYWTTVYAKLGKSQVKQWCSQWATLVTEFHENCCSSIQIFEEAYQSLTVSKTVDLIRQKETDASSKKLVRSVVSQERSIEHIMPDLLSWCTSQGLDLGLGDRESLSTQPSGALRGELVMSVFAFHLTWVGYTSPSGTEYPTGALALSISAVRIPGHPMKEFTDVSRVVEVESRMLVLPHDWNSGTSAQKYFDKALELSDDKWRLIYALSAKHASNVSDEYGRGPLHAEDDSDSIYLSE</sequence>
<feature type="region of interest" description="Disordered" evidence="1">
    <location>
        <begin position="266"/>
        <end position="292"/>
    </location>
</feature>
<feature type="region of interest" description="Disordered" evidence="1">
    <location>
        <begin position="141"/>
        <end position="203"/>
    </location>
</feature>
<evidence type="ECO:0000313" key="3">
    <source>
        <dbReference type="Proteomes" id="UP000772434"/>
    </source>
</evidence>
<reference evidence="2" key="1">
    <citation type="submission" date="2020-11" db="EMBL/GenBank/DDBJ databases">
        <authorList>
            <consortium name="DOE Joint Genome Institute"/>
            <person name="Ahrendt S."/>
            <person name="Riley R."/>
            <person name="Andreopoulos W."/>
            <person name="Labutti K."/>
            <person name="Pangilinan J."/>
            <person name="Ruiz-Duenas F.J."/>
            <person name="Barrasa J.M."/>
            <person name="Sanchez-Garcia M."/>
            <person name="Camarero S."/>
            <person name="Miyauchi S."/>
            <person name="Serrano A."/>
            <person name="Linde D."/>
            <person name="Babiker R."/>
            <person name="Drula E."/>
            <person name="Ayuso-Fernandez I."/>
            <person name="Pacheco R."/>
            <person name="Padilla G."/>
            <person name="Ferreira P."/>
            <person name="Barriuso J."/>
            <person name="Kellner H."/>
            <person name="Castanera R."/>
            <person name="Alfaro M."/>
            <person name="Ramirez L."/>
            <person name="Pisabarro A.G."/>
            <person name="Kuo A."/>
            <person name="Tritt A."/>
            <person name="Lipzen A."/>
            <person name="He G."/>
            <person name="Yan M."/>
            <person name="Ng V."/>
            <person name="Cullen D."/>
            <person name="Martin F."/>
            <person name="Rosso M.-N."/>
            <person name="Henrissat B."/>
            <person name="Hibbett D."/>
            <person name="Martinez A.T."/>
            <person name="Grigoriev I.V."/>
        </authorList>
    </citation>
    <scope>NUCLEOTIDE SEQUENCE</scope>
    <source>
        <strain evidence="2">AH 40177</strain>
    </source>
</reference>
<feature type="compositionally biased region" description="Basic and acidic residues" evidence="1">
    <location>
        <begin position="602"/>
        <end position="611"/>
    </location>
</feature>